<feature type="region of interest" description="Disordered" evidence="1">
    <location>
        <begin position="234"/>
        <end position="257"/>
    </location>
</feature>
<dbReference type="GO" id="GO:0003700">
    <property type="term" value="F:DNA-binding transcription factor activity"/>
    <property type="evidence" value="ECO:0007669"/>
    <property type="project" value="InterPro"/>
</dbReference>
<dbReference type="RefSeq" id="WP_095512048.1">
    <property type="nucleotide sequence ID" value="NZ_MQWD01000001.1"/>
</dbReference>
<protein>
    <submittedName>
        <fullName evidence="2">Uncharacterized protein</fullName>
    </submittedName>
</protein>
<dbReference type="OrthoDB" id="1523853at2"/>
<dbReference type="InterPro" id="IPR013325">
    <property type="entry name" value="RNA_pol_sigma_r2"/>
</dbReference>
<name>A0A271J5L2_9BACT</name>
<reference evidence="2 3" key="1">
    <citation type="submission" date="2016-11" db="EMBL/GenBank/DDBJ databases">
        <title>Study of marine rhodopsin-containing bacteria.</title>
        <authorList>
            <person name="Yoshizawa S."/>
            <person name="Kumagai Y."/>
            <person name="Kogure K."/>
        </authorList>
    </citation>
    <scope>NUCLEOTIDE SEQUENCE [LARGE SCALE GENOMIC DNA]</scope>
    <source>
        <strain evidence="2 3">SAORIC-28</strain>
    </source>
</reference>
<evidence type="ECO:0000256" key="1">
    <source>
        <dbReference type="SAM" id="MobiDB-lite"/>
    </source>
</evidence>
<proteinExistence type="predicted"/>
<dbReference type="Gene3D" id="1.10.1740.10">
    <property type="match status" value="1"/>
</dbReference>
<sequence>MTSDRPAAESWRRALDGDRDAFNQALAPYTDDLRTAAERQLEVERDVVTDEPVDGASAVDLTPDELVGETMLRAWDLRSRFDGDRMGFRAWLLGLQTRSLSRFAQREDRYARRKTVSFDEELPTNEDQDAVGEQFYEFRQPFDVDTYEEVIVGEEPADPVIGSRKRPVDEADLSDEDREALADASFRAEARQAAVLHDEFDVALPEVAQILDASLKDTATYLGLAREGMLARFGSVDDDHDDDPAVDSYTGDPLPDA</sequence>
<accession>A0A271J5L2</accession>
<dbReference type="EMBL" id="MQWD01000001">
    <property type="protein sequence ID" value="PAP78364.1"/>
    <property type="molecule type" value="Genomic_DNA"/>
</dbReference>
<feature type="compositionally biased region" description="Acidic residues" evidence="1">
    <location>
        <begin position="236"/>
        <end position="245"/>
    </location>
</feature>
<dbReference type="Proteomes" id="UP000216339">
    <property type="component" value="Unassembled WGS sequence"/>
</dbReference>
<evidence type="ECO:0000313" key="3">
    <source>
        <dbReference type="Proteomes" id="UP000216339"/>
    </source>
</evidence>
<dbReference type="SUPFAM" id="SSF88946">
    <property type="entry name" value="Sigma2 domain of RNA polymerase sigma factors"/>
    <property type="match status" value="1"/>
</dbReference>
<dbReference type="GO" id="GO:0006352">
    <property type="term" value="P:DNA-templated transcription initiation"/>
    <property type="evidence" value="ECO:0007669"/>
    <property type="project" value="InterPro"/>
</dbReference>
<gene>
    <name evidence="2" type="ORF">BSZ37_19020</name>
</gene>
<comment type="caution">
    <text evidence="2">The sequence shown here is derived from an EMBL/GenBank/DDBJ whole genome shotgun (WGS) entry which is preliminary data.</text>
</comment>
<evidence type="ECO:0000313" key="2">
    <source>
        <dbReference type="EMBL" id="PAP78364.1"/>
    </source>
</evidence>
<keyword evidence="3" id="KW-1185">Reference proteome</keyword>
<dbReference type="AlphaFoldDB" id="A0A271J5L2"/>
<organism evidence="2 3">
    <name type="scientific">Rubrivirga marina</name>
    <dbReference type="NCBI Taxonomy" id="1196024"/>
    <lineage>
        <taxon>Bacteria</taxon>
        <taxon>Pseudomonadati</taxon>
        <taxon>Rhodothermota</taxon>
        <taxon>Rhodothermia</taxon>
        <taxon>Rhodothermales</taxon>
        <taxon>Rubricoccaceae</taxon>
        <taxon>Rubrivirga</taxon>
    </lineage>
</organism>
<feature type="region of interest" description="Disordered" evidence="1">
    <location>
        <begin position="161"/>
        <end position="180"/>
    </location>
</feature>